<feature type="compositionally biased region" description="Polar residues" evidence="1">
    <location>
        <begin position="166"/>
        <end position="176"/>
    </location>
</feature>
<feature type="region of interest" description="Disordered" evidence="1">
    <location>
        <begin position="1"/>
        <end position="38"/>
    </location>
</feature>
<comment type="caution">
    <text evidence="2">The sequence shown here is derived from an EMBL/GenBank/DDBJ whole genome shotgun (WGS) entry which is preliminary data.</text>
</comment>
<feature type="compositionally biased region" description="Gly residues" evidence="1">
    <location>
        <begin position="181"/>
        <end position="198"/>
    </location>
</feature>
<protein>
    <submittedName>
        <fullName evidence="2">Uncharacterized protein</fullName>
    </submittedName>
</protein>
<dbReference type="OrthoDB" id="443485at2759"/>
<evidence type="ECO:0000313" key="2">
    <source>
        <dbReference type="EMBL" id="CAE7216327.1"/>
    </source>
</evidence>
<reference evidence="2" key="1">
    <citation type="submission" date="2021-02" db="EMBL/GenBank/DDBJ databases">
        <authorList>
            <person name="Dougan E. K."/>
            <person name="Rhodes N."/>
            <person name="Thang M."/>
            <person name="Chan C."/>
        </authorList>
    </citation>
    <scope>NUCLEOTIDE SEQUENCE</scope>
</reference>
<dbReference type="EMBL" id="CAJNIZ010002914">
    <property type="protein sequence ID" value="CAE7216327.1"/>
    <property type="molecule type" value="Genomic_DNA"/>
</dbReference>
<organism evidence="2 3">
    <name type="scientific">Symbiodinium pilosum</name>
    <name type="common">Dinoflagellate</name>
    <dbReference type="NCBI Taxonomy" id="2952"/>
    <lineage>
        <taxon>Eukaryota</taxon>
        <taxon>Sar</taxon>
        <taxon>Alveolata</taxon>
        <taxon>Dinophyceae</taxon>
        <taxon>Suessiales</taxon>
        <taxon>Symbiodiniaceae</taxon>
        <taxon>Symbiodinium</taxon>
    </lineage>
</organism>
<evidence type="ECO:0000313" key="3">
    <source>
        <dbReference type="Proteomes" id="UP000649617"/>
    </source>
</evidence>
<sequence>MAPKPQPFGKHEDDDEETDLLRGRWPRNRPQPGRDVEDDLLPFGLKADTRTLCVAVVCVCVVGLVLIKVTMFPSADEYARPVETSPAPLWTTADPLLVESLPPSLRGPAAGLGVEPAKANPTLNPLAGTGVVEDTDGQGAVPTGNQNDPDGDRGALDGPGEEPSTAAANLQSPDSDQSPRDGGGQQTAGQGAFQGGDGDASDGDGNELSTTLDGDVPGNDGGELSTTDMLEGDGNELSTTDASQAYGDELSTTALDEPTVQGAGQGADGEASDADSDGDGPMTSADSEEPSGQVAEELTSTLPESVLQWHGKEEAVHHWNSLSRGYTEAIHN</sequence>
<dbReference type="Proteomes" id="UP000649617">
    <property type="component" value="Unassembled WGS sequence"/>
</dbReference>
<dbReference type="AlphaFoldDB" id="A0A812JV16"/>
<gene>
    <name evidence="2" type="ORF">SPIL2461_LOCUS2625</name>
</gene>
<accession>A0A812JV16</accession>
<evidence type="ECO:0000256" key="1">
    <source>
        <dbReference type="SAM" id="MobiDB-lite"/>
    </source>
</evidence>
<keyword evidence="3" id="KW-1185">Reference proteome</keyword>
<feature type="region of interest" description="Disordered" evidence="1">
    <location>
        <begin position="112"/>
        <end position="299"/>
    </location>
</feature>
<name>A0A812JV16_SYMPI</name>
<proteinExistence type="predicted"/>